<feature type="transmembrane region" description="Helical" evidence="4">
    <location>
        <begin position="311"/>
        <end position="335"/>
    </location>
</feature>
<reference evidence="5 6" key="1">
    <citation type="submission" date="2021-07" db="EMBL/GenBank/DDBJ databases">
        <title>Paenibacillus radiodurans sp. nov., isolated from the southeastern edge of Tengger Desert.</title>
        <authorList>
            <person name="Zhang G."/>
        </authorList>
    </citation>
    <scope>NUCLEOTIDE SEQUENCE [LARGE SCALE GENOMIC DNA]</scope>
    <source>
        <strain evidence="5 6">CCM 7311</strain>
    </source>
</reference>
<dbReference type="InterPro" id="IPR004995">
    <property type="entry name" value="Spore_Ger"/>
</dbReference>
<feature type="region of interest" description="Disordered" evidence="3">
    <location>
        <begin position="119"/>
        <end position="138"/>
    </location>
</feature>
<evidence type="ECO:0000256" key="1">
    <source>
        <dbReference type="ARBA" id="ARBA00005278"/>
    </source>
</evidence>
<keyword evidence="4" id="KW-1133">Transmembrane helix</keyword>
<protein>
    <submittedName>
        <fullName evidence="5">Spore germination protein</fullName>
    </submittedName>
</protein>
<keyword evidence="2 4" id="KW-0472">Membrane</keyword>
<evidence type="ECO:0000256" key="4">
    <source>
        <dbReference type="SAM" id="Phobius"/>
    </source>
</evidence>
<dbReference type="Pfam" id="PF03323">
    <property type="entry name" value="GerA"/>
    <property type="match status" value="1"/>
</dbReference>
<feature type="transmembrane region" description="Helical" evidence="4">
    <location>
        <begin position="280"/>
        <end position="299"/>
    </location>
</feature>
<dbReference type="PIRSF" id="PIRSF005690">
    <property type="entry name" value="GerBA"/>
    <property type="match status" value="1"/>
</dbReference>
<proteinExistence type="inferred from homology"/>
<gene>
    <name evidence="5" type="ORF">K0U00_12205</name>
</gene>
<dbReference type="Proteomes" id="UP001519887">
    <property type="component" value="Unassembled WGS sequence"/>
</dbReference>
<dbReference type="InterPro" id="IPR050768">
    <property type="entry name" value="UPF0353/GerABKA_families"/>
</dbReference>
<comment type="caution">
    <text evidence="5">The sequence shown here is derived from an EMBL/GenBank/DDBJ whole genome shotgun (WGS) entry which is preliminary data.</text>
</comment>
<feature type="transmembrane region" description="Helical" evidence="4">
    <location>
        <begin position="347"/>
        <end position="368"/>
    </location>
</feature>
<evidence type="ECO:0000313" key="5">
    <source>
        <dbReference type="EMBL" id="MBW7454796.1"/>
    </source>
</evidence>
<feature type="transmembrane region" description="Helical" evidence="4">
    <location>
        <begin position="374"/>
        <end position="393"/>
    </location>
</feature>
<comment type="similarity">
    <text evidence="1">Belongs to the GerABKA family.</text>
</comment>
<sequence>MPDKHQITEEAARSFFAHCQDVTVKKAAITDHPAEDGPFIMYCDGLIDAKQINEVVLPLLHTLSENREEKIPVWMNAEILDDTISFTRIAEDIFAGHLVIVFPDSDPFALSVNIAMRPERSTEESNTESSVKGPRDGFTEQLGTNVALIRKRLRSPKLAYKRYVIGTRSKTEVGLLYFQDLVSPEIIEEAQRRLLSIHTEGLIGCNQLEEALSNSPYYLLPLVDYIGRPDFAAESLLNGRFVVLMDGSPMAIIAPINIASLLKSPEDETVSFYFAAFQRIIRYSGLVVSLFLPSLFIALTDYNIEQIPLSFLATIAISRIGIPFSTPFEAFLMVGMFQLFREAGARLPKAVGGTVTVVGGLIVGDAAVRSGLTSPTMIVVIATTTIASYTLVNQTLAGFVAILRILLMILSSLFGMVGFYLGFYLIIIYASWCKSYGMPILSPVSPFKSRDILAGLLKKPWSRKRKPQDVQTYVPEGGGET</sequence>
<accession>A0ABS7C1M4</accession>
<evidence type="ECO:0000313" key="6">
    <source>
        <dbReference type="Proteomes" id="UP001519887"/>
    </source>
</evidence>
<feature type="transmembrane region" description="Helical" evidence="4">
    <location>
        <begin position="405"/>
        <end position="432"/>
    </location>
</feature>
<evidence type="ECO:0000256" key="2">
    <source>
        <dbReference type="ARBA" id="ARBA00023136"/>
    </source>
</evidence>
<keyword evidence="4" id="KW-0812">Transmembrane</keyword>
<dbReference type="RefSeq" id="WP_210045970.1">
    <property type="nucleotide sequence ID" value="NZ_JBHLVU010000007.1"/>
</dbReference>
<dbReference type="EMBL" id="JAHZIK010000252">
    <property type="protein sequence ID" value="MBW7454796.1"/>
    <property type="molecule type" value="Genomic_DNA"/>
</dbReference>
<organism evidence="5 6">
    <name type="scientific">Paenibacillus sepulcri</name>
    <dbReference type="NCBI Taxonomy" id="359917"/>
    <lineage>
        <taxon>Bacteria</taxon>
        <taxon>Bacillati</taxon>
        <taxon>Bacillota</taxon>
        <taxon>Bacilli</taxon>
        <taxon>Bacillales</taxon>
        <taxon>Paenibacillaceae</taxon>
        <taxon>Paenibacillus</taxon>
    </lineage>
</organism>
<name>A0ABS7C1M4_9BACL</name>
<dbReference type="PANTHER" id="PTHR22550:SF5">
    <property type="entry name" value="LEUCINE ZIPPER PROTEIN 4"/>
    <property type="match status" value="1"/>
</dbReference>
<keyword evidence="6" id="KW-1185">Reference proteome</keyword>
<dbReference type="PANTHER" id="PTHR22550">
    <property type="entry name" value="SPORE GERMINATION PROTEIN"/>
    <property type="match status" value="1"/>
</dbReference>
<evidence type="ECO:0000256" key="3">
    <source>
        <dbReference type="SAM" id="MobiDB-lite"/>
    </source>
</evidence>